<evidence type="ECO:0000256" key="2">
    <source>
        <dbReference type="ARBA" id="ARBA00023015"/>
    </source>
</evidence>
<dbReference type="SUPFAM" id="SSF88659">
    <property type="entry name" value="Sigma3 and sigma4 domains of RNA polymerase sigma factors"/>
    <property type="match status" value="1"/>
</dbReference>
<keyword evidence="3" id="KW-0731">Sigma factor</keyword>
<dbReference type="SUPFAM" id="SSF88946">
    <property type="entry name" value="Sigma2 domain of RNA polymerase sigma factors"/>
    <property type="match status" value="1"/>
</dbReference>
<dbReference type="CDD" id="cd06171">
    <property type="entry name" value="Sigma70_r4"/>
    <property type="match status" value="1"/>
</dbReference>
<dbReference type="Pfam" id="PF08281">
    <property type="entry name" value="Sigma70_r4_2"/>
    <property type="match status" value="1"/>
</dbReference>
<dbReference type="InterPro" id="IPR013324">
    <property type="entry name" value="RNA_pol_sigma_r3/r4-like"/>
</dbReference>
<dbReference type="PANTHER" id="PTHR43133:SF53">
    <property type="entry name" value="ECF RNA POLYMERASE SIGMA-E FACTOR"/>
    <property type="match status" value="1"/>
</dbReference>
<comment type="similarity">
    <text evidence="1">Belongs to the sigma-70 factor family. ECF subfamily.</text>
</comment>
<dbReference type="OrthoDB" id="9780326at2"/>
<evidence type="ECO:0000256" key="5">
    <source>
        <dbReference type="SAM" id="MobiDB-lite"/>
    </source>
</evidence>
<dbReference type="InterPro" id="IPR007627">
    <property type="entry name" value="RNA_pol_sigma70_r2"/>
</dbReference>
<accession>A0A2L0EM98</accession>
<keyword evidence="2" id="KW-0805">Transcription regulation</keyword>
<evidence type="ECO:0000256" key="1">
    <source>
        <dbReference type="ARBA" id="ARBA00010641"/>
    </source>
</evidence>
<dbReference type="Gene3D" id="1.10.1740.10">
    <property type="match status" value="1"/>
</dbReference>
<proteinExistence type="inferred from homology"/>
<dbReference type="InterPro" id="IPR039425">
    <property type="entry name" value="RNA_pol_sigma-70-like"/>
</dbReference>
<feature type="compositionally biased region" description="Low complexity" evidence="5">
    <location>
        <begin position="11"/>
        <end position="46"/>
    </location>
</feature>
<gene>
    <name evidence="8" type="ORF">SOCE26_018190</name>
</gene>
<dbReference type="GO" id="GO:0016987">
    <property type="term" value="F:sigma factor activity"/>
    <property type="evidence" value="ECO:0007669"/>
    <property type="project" value="UniProtKB-KW"/>
</dbReference>
<dbReference type="Pfam" id="PF04542">
    <property type="entry name" value="Sigma70_r2"/>
    <property type="match status" value="1"/>
</dbReference>
<protein>
    <recommendedName>
        <fullName evidence="10">RNA polymerase subunit sigma</fullName>
    </recommendedName>
</protein>
<dbReference type="GO" id="GO:0003677">
    <property type="term" value="F:DNA binding"/>
    <property type="evidence" value="ECO:0007669"/>
    <property type="project" value="InterPro"/>
</dbReference>
<keyword evidence="4" id="KW-0804">Transcription</keyword>
<organism evidence="8 9">
    <name type="scientific">Sorangium cellulosum</name>
    <name type="common">Polyangium cellulosum</name>
    <dbReference type="NCBI Taxonomy" id="56"/>
    <lineage>
        <taxon>Bacteria</taxon>
        <taxon>Pseudomonadati</taxon>
        <taxon>Myxococcota</taxon>
        <taxon>Polyangia</taxon>
        <taxon>Polyangiales</taxon>
        <taxon>Polyangiaceae</taxon>
        <taxon>Sorangium</taxon>
    </lineage>
</organism>
<dbReference type="NCBIfam" id="TIGR02937">
    <property type="entry name" value="sigma70-ECF"/>
    <property type="match status" value="1"/>
</dbReference>
<feature type="region of interest" description="Disordered" evidence="5">
    <location>
        <begin position="1"/>
        <end position="47"/>
    </location>
</feature>
<dbReference type="Proteomes" id="UP000238348">
    <property type="component" value="Chromosome"/>
</dbReference>
<evidence type="ECO:0000313" key="9">
    <source>
        <dbReference type="Proteomes" id="UP000238348"/>
    </source>
</evidence>
<feature type="domain" description="RNA polymerase sigma factor 70 region 4 type 2" evidence="7">
    <location>
        <begin position="189"/>
        <end position="238"/>
    </location>
</feature>
<evidence type="ECO:0000259" key="7">
    <source>
        <dbReference type="Pfam" id="PF08281"/>
    </source>
</evidence>
<dbReference type="InterPro" id="IPR013325">
    <property type="entry name" value="RNA_pol_sigma_r2"/>
</dbReference>
<evidence type="ECO:0000313" key="8">
    <source>
        <dbReference type="EMBL" id="AUX40418.1"/>
    </source>
</evidence>
<feature type="compositionally biased region" description="Basic and acidic residues" evidence="5">
    <location>
        <begin position="1"/>
        <end position="10"/>
    </location>
</feature>
<dbReference type="InterPro" id="IPR013249">
    <property type="entry name" value="RNA_pol_sigma70_r4_t2"/>
</dbReference>
<sequence>MRRVAHDPSARADGTAAAHARSAPADTAAAGAPGSAAPSPAPAGGANEHDVALLRRLLAGDEQAFAQLVAQLHTPMLRLARTITGPEGAEEVVQETWAAVVDGLALFEGRSSLKTWVLRILTNRARTSAAREKRTVPVAWLEDADPGVEPAVDPARFDGSGDWVAPPAPWSEQSPEGLLLRKELGGVLVRELDGLVPGQRAVIILRDVEGCASGEVCEILGISEVNQRVLLHRGRAKLRTAMERYLTRGE</sequence>
<dbReference type="Gene3D" id="1.10.10.10">
    <property type="entry name" value="Winged helix-like DNA-binding domain superfamily/Winged helix DNA-binding domain"/>
    <property type="match status" value="1"/>
</dbReference>
<dbReference type="PANTHER" id="PTHR43133">
    <property type="entry name" value="RNA POLYMERASE ECF-TYPE SIGMA FACTO"/>
    <property type="match status" value="1"/>
</dbReference>
<name>A0A2L0EM98_SORCE</name>
<dbReference type="InterPro" id="IPR014284">
    <property type="entry name" value="RNA_pol_sigma-70_dom"/>
</dbReference>
<dbReference type="GO" id="GO:0006352">
    <property type="term" value="P:DNA-templated transcription initiation"/>
    <property type="evidence" value="ECO:0007669"/>
    <property type="project" value="InterPro"/>
</dbReference>
<evidence type="ECO:0000256" key="4">
    <source>
        <dbReference type="ARBA" id="ARBA00023163"/>
    </source>
</evidence>
<evidence type="ECO:0000256" key="3">
    <source>
        <dbReference type="ARBA" id="ARBA00023082"/>
    </source>
</evidence>
<reference evidence="8 9" key="1">
    <citation type="submission" date="2015-09" db="EMBL/GenBank/DDBJ databases">
        <title>Sorangium comparison.</title>
        <authorList>
            <person name="Zaburannyi N."/>
            <person name="Bunk B."/>
            <person name="Overmann J."/>
            <person name="Mueller R."/>
        </authorList>
    </citation>
    <scope>NUCLEOTIDE SEQUENCE [LARGE SCALE GENOMIC DNA]</scope>
    <source>
        <strain evidence="8 9">So ce26</strain>
    </source>
</reference>
<feature type="domain" description="RNA polymerase sigma-70 region 2" evidence="6">
    <location>
        <begin position="68"/>
        <end position="135"/>
    </location>
</feature>
<dbReference type="EMBL" id="CP012673">
    <property type="protein sequence ID" value="AUX40418.1"/>
    <property type="molecule type" value="Genomic_DNA"/>
</dbReference>
<evidence type="ECO:0000259" key="6">
    <source>
        <dbReference type="Pfam" id="PF04542"/>
    </source>
</evidence>
<dbReference type="InterPro" id="IPR036388">
    <property type="entry name" value="WH-like_DNA-bd_sf"/>
</dbReference>
<dbReference type="AlphaFoldDB" id="A0A2L0EM98"/>
<evidence type="ECO:0008006" key="10">
    <source>
        <dbReference type="Google" id="ProtNLM"/>
    </source>
</evidence>